<dbReference type="Pfam" id="PF00561">
    <property type="entry name" value="Abhydrolase_1"/>
    <property type="match status" value="1"/>
</dbReference>
<accession>A0ABS4T308</accession>
<gene>
    <name evidence="2" type="ORF">JOF45_001856</name>
</gene>
<dbReference type="PANTHER" id="PTHR43433">
    <property type="entry name" value="HYDROLASE, ALPHA/BETA FOLD FAMILY PROTEIN"/>
    <property type="match status" value="1"/>
</dbReference>
<evidence type="ECO:0000313" key="2">
    <source>
        <dbReference type="EMBL" id="MBP2318837.1"/>
    </source>
</evidence>
<organism evidence="2 3">
    <name type="scientific">Nesterenkonia lacusekhoensis</name>
    <dbReference type="NCBI Taxonomy" id="150832"/>
    <lineage>
        <taxon>Bacteria</taxon>
        <taxon>Bacillati</taxon>
        <taxon>Actinomycetota</taxon>
        <taxon>Actinomycetes</taxon>
        <taxon>Micrococcales</taxon>
        <taxon>Micrococcaceae</taxon>
        <taxon>Nesterenkonia</taxon>
    </lineage>
</organism>
<sequence length="290" mass="31241">MTGVTRPTEVAELGAATVEYRHESRGEDAALIFPGGHMHAGFAVGEESFAGLGYSVLAVTRPGYGRTTSAPPSADSPTAEVERFCDAVHSLCEQLRVRRVVAVGISAGGPTALAMAQRHPRLVQKLILQSSVGPAPWPDARTRAVARLTLGPGGERLTWGFMRAMMKTSRQAGLVSLVGQLSTLPGKQAVTALTQQNREDLAAAASQLRSGRGFLRDLDLLRSPRAWRPQQDALVIHSRRDGSVPFSHAEELAAMLPQATLMETSAEHHLIWFASDWPRVASRIRAFLAP</sequence>
<dbReference type="RefSeq" id="WP_210049277.1">
    <property type="nucleotide sequence ID" value="NZ_JAGINX010000001.1"/>
</dbReference>
<dbReference type="SUPFAM" id="SSF53474">
    <property type="entry name" value="alpha/beta-Hydrolases"/>
    <property type="match status" value="1"/>
</dbReference>
<dbReference type="PRINTS" id="PR00111">
    <property type="entry name" value="ABHYDROLASE"/>
</dbReference>
<dbReference type="InterPro" id="IPR050471">
    <property type="entry name" value="AB_hydrolase"/>
</dbReference>
<keyword evidence="3" id="KW-1185">Reference proteome</keyword>
<feature type="domain" description="AB hydrolase-1" evidence="1">
    <location>
        <begin position="48"/>
        <end position="273"/>
    </location>
</feature>
<reference evidence="2 3" key="1">
    <citation type="submission" date="2021-03" db="EMBL/GenBank/DDBJ databases">
        <title>Sequencing the genomes of 1000 actinobacteria strains.</title>
        <authorList>
            <person name="Klenk H.-P."/>
        </authorList>
    </citation>
    <scope>NUCLEOTIDE SEQUENCE [LARGE SCALE GENOMIC DNA]</scope>
    <source>
        <strain evidence="2 3">DSM 12544</strain>
    </source>
</reference>
<evidence type="ECO:0000313" key="3">
    <source>
        <dbReference type="Proteomes" id="UP001519331"/>
    </source>
</evidence>
<comment type="caution">
    <text evidence="2">The sequence shown here is derived from an EMBL/GenBank/DDBJ whole genome shotgun (WGS) entry which is preliminary data.</text>
</comment>
<protein>
    <submittedName>
        <fullName evidence="2">Pimeloyl-ACP methyl ester carboxylesterase</fullName>
    </submittedName>
</protein>
<dbReference type="PANTHER" id="PTHR43433:SF1">
    <property type="entry name" value="BLL5160 PROTEIN"/>
    <property type="match status" value="1"/>
</dbReference>
<dbReference type="Gene3D" id="3.40.50.1820">
    <property type="entry name" value="alpha/beta hydrolase"/>
    <property type="match status" value="1"/>
</dbReference>
<dbReference type="InterPro" id="IPR000073">
    <property type="entry name" value="AB_hydrolase_1"/>
</dbReference>
<dbReference type="InterPro" id="IPR029058">
    <property type="entry name" value="AB_hydrolase_fold"/>
</dbReference>
<dbReference type="EMBL" id="JAGINX010000001">
    <property type="protein sequence ID" value="MBP2318837.1"/>
    <property type="molecule type" value="Genomic_DNA"/>
</dbReference>
<dbReference type="Proteomes" id="UP001519331">
    <property type="component" value="Unassembled WGS sequence"/>
</dbReference>
<evidence type="ECO:0000259" key="1">
    <source>
        <dbReference type="Pfam" id="PF00561"/>
    </source>
</evidence>
<proteinExistence type="predicted"/>
<name>A0ABS4T308_9MICC</name>